<name>A0ACB0KYR6_TRIPR</name>
<dbReference type="EMBL" id="CASHSV030000409">
    <property type="protein sequence ID" value="CAJ2662280.1"/>
    <property type="molecule type" value="Genomic_DNA"/>
</dbReference>
<organism evidence="1 2">
    <name type="scientific">Trifolium pratense</name>
    <name type="common">Red clover</name>
    <dbReference type="NCBI Taxonomy" id="57577"/>
    <lineage>
        <taxon>Eukaryota</taxon>
        <taxon>Viridiplantae</taxon>
        <taxon>Streptophyta</taxon>
        <taxon>Embryophyta</taxon>
        <taxon>Tracheophyta</taxon>
        <taxon>Spermatophyta</taxon>
        <taxon>Magnoliopsida</taxon>
        <taxon>eudicotyledons</taxon>
        <taxon>Gunneridae</taxon>
        <taxon>Pentapetalae</taxon>
        <taxon>rosids</taxon>
        <taxon>fabids</taxon>
        <taxon>Fabales</taxon>
        <taxon>Fabaceae</taxon>
        <taxon>Papilionoideae</taxon>
        <taxon>50 kb inversion clade</taxon>
        <taxon>NPAAA clade</taxon>
        <taxon>Hologalegina</taxon>
        <taxon>IRL clade</taxon>
        <taxon>Trifolieae</taxon>
        <taxon>Trifolium</taxon>
    </lineage>
</organism>
<protein>
    <submittedName>
        <fullName evidence="1">Uncharacterized protein</fullName>
    </submittedName>
</protein>
<gene>
    <name evidence="1" type="ORF">MILVUS5_LOCUS27888</name>
</gene>
<keyword evidence="2" id="KW-1185">Reference proteome</keyword>
<evidence type="ECO:0000313" key="1">
    <source>
        <dbReference type="EMBL" id="CAJ2662280.1"/>
    </source>
</evidence>
<accession>A0ACB0KYR6</accession>
<proteinExistence type="predicted"/>
<comment type="caution">
    <text evidence="1">The sequence shown here is derived from an EMBL/GenBank/DDBJ whole genome shotgun (WGS) entry which is preliminary data.</text>
</comment>
<reference evidence="1" key="1">
    <citation type="submission" date="2023-10" db="EMBL/GenBank/DDBJ databases">
        <authorList>
            <person name="Rodriguez Cubillos JULIANA M."/>
            <person name="De Vega J."/>
        </authorList>
    </citation>
    <scope>NUCLEOTIDE SEQUENCE</scope>
</reference>
<sequence length="259" mass="29537">MRNLENLLAFLPCCLVPKEKKKQEREDDDSDEPKGKEKRQKGGLGKGFHAPLQLSDALAKFLGESATSDVIKRKWDYIKGNNLQPYVGAAGIIVPIIVYANLIMSVQDIPRQFRNLLEYWEDEKTQEVSHQNAQNIAQLKYRHRTGNKAFAVIREKMRVSSEDKEPPTQAQVFIATRQSRKGKELDKETNSAIIKLQDMIENNGQPSSEAFQSIVGKEKPGRMRCHGRTTTLTLLKRNEEIKKLKREHADEVAQVRTVV</sequence>
<dbReference type="Proteomes" id="UP001177021">
    <property type="component" value="Unassembled WGS sequence"/>
</dbReference>
<evidence type="ECO:0000313" key="2">
    <source>
        <dbReference type="Proteomes" id="UP001177021"/>
    </source>
</evidence>